<comment type="caution">
    <text evidence="1">The sequence shown here is derived from an EMBL/GenBank/DDBJ whole genome shotgun (WGS) entry which is preliminary data.</text>
</comment>
<name>A0A9X1I581_9FLAO</name>
<gene>
    <name evidence="1" type="ORF">LG649_15290</name>
</gene>
<evidence type="ECO:0000313" key="2">
    <source>
        <dbReference type="Proteomes" id="UP001139199"/>
    </source>
</evidence>
<keyword evidence="2" id="KW-1185">Reference proteome</keyword>
<organism evidence="1 2">
    <name type="scientific">Neotamlana laminarinivorans</name>
    <dbReference type="NCBI Taxonomy" id="2883124"/>
    <lineage>
        <taxon>Bacteria</taxon>
        <taxon>Pseudomonadati</taxon>
        <taxon>Bacteroidota</taxon>
        <taxon>Flavobacteriia</taxon>
        <taxon>Flavobacteriales</taxon>
        <taxon>Flavobacteriaceae</taxon>
        <taxon>Neotamlana</taxon>
    </lineage>
</organism>
<dbReference type="EMBL" id="JAJAPW010000010">
    <property type="protein sequence ID" value="MCB4800214.1"/>
    <property type="molecule type" value="Genomic_DNA"/>
</dbReference>
<proteinExistence type="predicted"/>
<accession>A0A9X1I581</accession>
<dbReference type="AlphaFoldDB" id="A0A9X1I581"/>
<dbReference type="Proteomes" id="UP001139199">
    <property type="component" value="Unassembled WGS sequence"/>
</dbReference>
<protein>
    <submittedName>
        <fullName evidence="1">Uncharacterized protein</fullName>
    </submittedName>
</protein>
<dbReference type="RefSeq" id="WP_226544692.1">
    <property type="nucleotide sequence ID" value="NZ_JAJAPW010000010.1"/>
</dbReference>
<reference evidence="1" key="1">
    <citation type="submission" date="2021-10" db="EMBL/GenBank/DDBJ databases">
        <title>Tamlana sargassums sp. nov., and Tamlana laminarinivorans sp. nov., two new bacteria isolated from the brown alga.</title>
        <authorList>
            <person name="Li J."/>
        </authorList>
    </citation>
    <scope>NUCLEOTIDE SEQUENCE</scope>
    <source>
        <strain evidence="1">PT2-4</strain>
    </source>
</reference>
<evidence type="ECO:0000313" key="1">
    <source>
        <dbReference type="EMBL" id="MCB4800214.1"/>
    </source>
</evidence>
<sequence length="132" mass="15449">MEEDFCFRCGANLLFSLDSNNIFSSEYEKCGQGYAKEKGRTLIDSRKNSSFAIPLYSIIFEKGKVSNQKINQIASTYLEYDKRYIKVLIEDIDEELTNPKRKLTNFHNMIGTEEIARDYLKRLSIEIKNRLK</sequence>